<organism evidence="1">
    <name type="scientific">marine metagenome</name>
    <dbReference type="NCBI Taxonomy" id="408172"/>
    <lineage>
        <taxon>unclassified sequences</taxon>
        <taxon>metagenomes</taxon>
        <taxon>ecological metagenomes</taxon>
    </lineage>
</organism>
<reference evidence="1" key="1">
    <citation type="submission" date="2018-05" db="EMBL/GenBank/DDBJ databases">
        <authorList>
            <person name="Lanie J.A."/>
            <person name="Ng W.-L."/>
            <person name="Kazmierczak K.M."/>
            <person name="Andrzejewski T.M."/>
            <person name="Davidsen T.M."/>
            <person name="Wayne K.J."/>
            <person name="Tettelin H."/>
            <person name="Glass J.I."/>
            <person name="Rusch D."/>
            <person name="Podicherti R."/>
            <person name="Tsui H.-C.T."/>
            <person name="Winkler M.E."/>
        </authorList>
    </citation>
    <scope>NUCLEOTIDE SEQUENCE</scope>
</reference>
<sequence length="24" mass="2691">VRVTKKGMIINKKATLIHKAKSLI</sequence>
<name>A0A382RXW3_9ZZZZ</name>
<feature type="non-terminal residue" evidence="1">
    <location>
        <position position="24"/>
    </location>
</feature>
<evidence type="ECO:0000313" key="1">
    <source>
        <dbReference type="EMBL" id="SVD02310.1"/>
    </source>
</evidence>
<dbReference type="AlphaFoldDB" id="A0A382RXW3"/>
<protein>
    <submittedName>
        <fullName evidence="1">Uncharacterized protein</fullName>
    </submittedName>
</protein>
<dbReference type="EMBL" id="UINC01124875">
    <property type="protein sequence ID" value="SVD02310.1"/>
    <property type="molecule type" value="Genomic_DNA"/>
</dbReference>
<feature type="non-terminal residue" evidence="1">
    <location>
        <position position="1"/>
    </location>
</feature>
<accession>A0A382RXW3</accession>
<gene>
    <name evidence="1" type="ORF">METZ01_LOCUS355164</name>
</gene>
<proteinExistence type="predicted"/>